<dbReference type="EMBL" id="JBJQOH010000006">
    <property type="protein sequence ID" value="KAL3683938.1"/>
    <property type="molecule type" value="Genomic_DNA"/>
</dbReference>
<evidence type="ECO:0000256" key="1">
    <source>
        <dbReference type="SAM" id="MobiDB-lite"/>
    </source>
</evidence>
<dbReference type="PANTHER" id="PTHR34560">
    <property type="entry name" value="POLYKETIDE CYCLASE/DEHYDRASE/LIPID TRANSPORT SUPERFAMILY PROTEIN"/>
    <property type="match status" value="1"/>
</dbReference>
<dbReference type="SUPFAM" id="SSF55961">
    <property type="entry name" value="Bet v1-like"/>
    <property type="match status" value="1"/>
</dbReference>
<keyword evidence="3" id="KW-1185">Reference proteome</keyword>
<feature type="compositionally biased region" description="Basic and acidic residues" evidence="1">
    <location>
        <begin position="659"/>
        <end position="675"/>
    </location>
</feature>
<evidence type="ECO:0000313" key="3">
    <source>
        <dbReference type="Proteomes" id="UP001633002"/>
    </source>
</evidence>
<dbReference type="InterPro" id="IPR023393">
    <property type="entry name" value="START-like_dom_sf"/>
</dbReference>
<feature type="region of interest" description="Disordered" evidence="1">
    <location>
        <begin position="382"/>
        <end position="410"/>
    </location>
</feature>
<proteinExistence type="predicted"/>
<sequence>MAFNEGCRSLDRTLASPAFSHRENVNLIVKRHLVKSSLANADGKLSVNELTLGGKYFDEVAQHWSSKIWTFLEKLRSASTESISNFSASDNGSGPREWKVKDQNERHRVMYREGPVGTPFHTLCLDGVMDGHMADALCVGWEVPNYKDWVPQFTVPTFKLTEAKWLRKVRVGEALSMLRLKVPWPVTPREIVMSSFELEYFDEDLIIVLLESAPETDEINEKLHGFSVDDIPPPSQHVRMDLCGGFVTQRMNPDQFFFRTVADLDMKLDLVPPFIINFMSRTLAGQGMKVYQKMITAVHSGTGIGKVFQPLLKSEPLYERVRAGLDGKAALDGEPLVSLPVERLPTSKDSAKAKTLQGSLLRIGSSENHRVVPFPVKAELEESTVESEISSKEDYTQSPSQQGESQPQVQAGEIVKLEQEAELKPAKDTVVADGEEAREYEDPEVEWALNILDRMIEYTRTYAEGSRADPKPVNTGRITRPAIPDNVPKQPQVEISSSAALPSDVIKKHAAVDKGKPPRNPVKKDTLKKDQVVNSPVSASIRAAQGLVKQSPGMRSSSEDVDLSASEIEVICTADETDLETIGSGMMSPISTHGSEGGSHQRRRRWRWGSCFSPVSTRKTHHRKTSGLGESGRRSEGHWRSSVGDSGRSSNQRGYVTDGDERYVRQDRNDLSDSDARFASLGEILMDSKR</sequence>
<feature type="compositionally biased region" description="Polar residues" evidence="1">
    <location>
        <begin position="643"/>
        <end position="654"/>
    </location>
</feature>
<gene>
    <name evidence="2" type="ORF">R1sor_001960</name>
</gene>
<name>A0ABD3GXT1_9MARC</name>
<comment type="caution">
    <text evidence="2">The sequence shown here is derived from an EMBL/GenBank/DDBJ whole genome shotgun (WGS) entry which is preliminary data.</text>
</comment>
<feature type="compositionally biased region" description="Low complexity" evidence="1">
    <location>
        <begin position="397"/>
        <end position="410"/>
    </location>
</feature>
<dbReference type="PANTHER" id="PTHR34560:SF1">
    <property type="entry name" value="START DOMAIN-CONTAINING PROTEIN"/>
    <property type="match status" value="1"/>
</dbReference>
<feature type="region of interest" description="Disordered" evidence="1">
    <location>
        <begin position="587"/>
        <end position="675"/>
    </location>
</feature>
<dbReference type="Gene3D" id="3.30.530.20">
    <property type="match status" value="1"/>
</dbReference>
<organism evidence="2 3">
    <name type="scientific">Riccia sorocarpa</name>
    <dbReference type="NCBI Taxonomy" id="122646"/>
    <lineage>
        <taxon>Eukaryota</taxon>
        <taxon>Viridiplantae</taxon>
        <taxon>Streptophyta</taxon>
        <taxon>Embryophyta</taxon>
        <taxon>Marchantiophyta</taxon>
        <taxon>Marchantiopsida</taxon>
        <taxon>Marchantiidae</taxon>
        <taxon>Marchantiales</taxon>
        <taxon>Ricciaceae</taxon>
        <taxon>Riccia</taxon>
    </lineage>
</organism>
<dbReference type="AlphaFoldDB" id="A0ABD3GXT1"/>
<protein>
    <recommendedName>
        <fullName evidence="4">START domain-containing protein</fullName>
    </recommendedName>
</protein>
<reference evidence="2 3" key="1">
    <citation type="submission" date="2024-09" db="EMBL/GenBank/DDBJ databases">
        <title>Chromosome-scale assembly of Riccia sorocarpa.</title>
        <authorList>
            <person name="Paukszto L."/>
        </authorList>
    </citation>
    <scope>NUCLEOTIDE SEQUENCE [LARGE SCALE GENOMIC DNA]</scope>
    <source>
        <strain evidence="2">LP-2024</strain>
        <tissue evidence="2">Aerial parts of the thallus</tissue>
    </source>
</reference>
<feature type="region of interest" description="Disordered" evidence="1">
    <location>
        <begin position="466"/>
        <end position="489"/>
    </location>
</feature>
<dbReference type="Proteomes" id="UP001633002">
    <property type="component" value="Unassembled WGS sequence"/>
</dbReference>
<evidence type="ECO:0000313" key="2">
    <source>
        <dbReference type="EMBL" id="KAL3683938.1"/>
    </source>
</evidence>
<evidence type="ECO:0008006" key="4">
    <source>
        <dbReference type="Google" id="ProtNLM"/>
    </source>
</evidence>
<accession>A0ABD3GXT1</accession>